<dbReference type="SUPFAM" id="SSF56014">
    <property type="entry name" value="Nitrite and sulphite reductase 4Fe-4S domain-like"/>
    <property type="match status" value="1"/>
</dbReference>
<dbReference type="EMBL" id="MNYI01000124">
    <property type="protein sequence ID" value="OIP40280.1"/>
    <property type="molecule type" value="Genomic_DNA"/>
</dbReference>
<keyword evidence="5" id="KW-0560">Oxidoreductase</keyword>
<evidence type="ECO:0000313" key="10">
    <source>
        <dbReference type="Proteomes" id="UP000183085"/>
    </source>
</evidence>
<keyword evidence="6" id="KW-0408">Iron</keyword>
<evidence type="ECO:0000256" key="3">
    <source>
        <dbReference type="ARBA" id="ARBA00022485"/>
    </source>
</evidence>
<keyword evidence="4" id="KW-0479">Metal-binding</keyword>
<dbReference type="GO" id="GO:0046872">
    <property type="term" value="F:metal ion binding"/>
    <property type="evidence" value="ECO:0007669"/>
    <property type="project" value="UniProtKB-KW"/>
</dbReference>
<name>A0A1J5EC79_9BACT</name>
<dbReference type="InterPro" id="IPR017900">
    <property type="entry name" value="4Fe4S_Fe_S_CS"/>
</dbReference>
<dbReference type="Gene3D" id="3.30.70.20">
    <property type="match status" value="1"/>
</dbReference>
<proteinExistence type="predicted"/>
<dbReference type="InterPro" id="IPR045169">
    <property type="entry name" value="NO2/SO3_Rdtase_4Fe4S_prot"/>
</dbReference>
<dbReference type="SUPFAM" id="SSF54862">
    <property type="entry name" value="4Fe-4S ferredoxins"/>
    <property type="match status" value="1"/>
</dbReference>
<dbReference type="PANTHER" id="PTHR11493">
    <property type="entry name" value="SULFITE REDUCTASE [NADPH] SUBUNIT BETA-RELATED"/>
    <property type="match status" value="1"/>
</dbReference>
<evidence type="ECO:0000256" key="5">
    <source>
        <dbReference type="ARBA" id="ARBA00023002"/>
    </source>
</evidence>
<dbReference type="NCBIfam" id="TIGR02066">
    <property type="entry name" value="dsrB"/>
    <property type="match status" value="1"/>
</dbReference>
<organism evidence="9 10">
    <name type="scientific">Candidatus Desantisbacteria bacterium CG2_30_40_21</name>
    <dbReference type="NCBI Taxonomy" id="1817895"/>
    <lineage>
        <taxon>Bacteria</taxon>
        <taxon>Candidatus Desantisiibacteriota</taxon>
    </lineage>
</organism>
<dbReference type="Proteomes" id="UP000183085">
    <property type="component" value="Unassembled WGS sequence"/>
</dbReference>
<comment type="cofactor">
    <cofactor evidence="2">
        <name>[4Fe-4S] cluster</name>
        <dbReference type="ChEBI" id="CHEBI:49883"/>
    </cofactor>
</comment>
<dbReference type="STRING" id="1817895.AUJ95_04725"/>
<evidence type="ECO:0000313" key="9">
    <source>
        <dbReference type="EMBL" id="OIP40280.1"/>
    </source>
</evidence>
<dbReference type="GO" id="GO:0050311">
    <property type="term" value="F:sulfite reductase (ferredoxin) activity"/>
    <property type="evidence" value="ECO:0007669"/>
    <property type="project" value="TreeGrafter"/>
</dbReference>
<gene>
    <name evidence="9" type="ORF">AUJ95_04725</name>
</gene>
<dbReference type="GO" id="GO:0009337">
    <property type="term" value="C:sulfite reductase complex (NADPH)"/>
    <property type="evidence" value="ECO:0007669"/>
    <property type="project" value="TreeGrafter"/>
</dbReference>
<dbReference type="PROSITE" id="PS00198">
    <property type="entry name" value="4FE4S_FER_1"/>
    <property type="match status" value="1"/>
</dbReference>
<evidence type="ECO:0000256" key="4">
    <source>
        <dbReference type="ARBA" id="ARBA00022723"/>
    </source>
</evidence>
<evidence type="ECO:0000256" key="6">
    <source>
        <dbReference type="ARBA" id="ARBA00023004"/>
    </source>
</evidence>
<keyword evidence="7" id="KW-0411">Iron-sulfur</keyword>
<evidence type="ECO:0000256" key="7">
    <source>
        <dbReference type="ARBA" id="ARBA00023014"/>
    </source>
</evidence>
<dbReference type="Pfam" id="PF00037">
    <property type="entry name" value="Fer4"/>
    <property type="match status" value="1"/>
</dbReference>
<dbReference type="PROSITE" id="PS51379">
    <property type="entry name" value="4FE4S_FER_2"/>
    <property type="match status" value="1"/>
</dbReference>
<dbReference type="GO" id="GO:0000103">
    <property type="term" value="P:sulfate assimilation"/>
    <property type="evidence" value="ECO:0007669"/>
    <property type="project" value="TreeGrafter"/>
</dbReference>
<dbReference type="GO" id="GO:0009055">
    <property type="term" value="F:electron transfer activity"/>
    <property type="evidence" value="ECO:0007669"/>
    <property type="project" value="InterPro"/>
</dbReference>
<dbReference type="InterPro" id="IPR011808">
    <property type="entry name" value="DsrB"/>
</dbReference>
<dbReference type="GO" id="GO:0016002">
    <property type="term" value="F:sulfite reductase activity"/>
    <property type="evidence" value="ECO:0007669"/>
    <property type="project" value="TreeGrafter"/>
</dbReference>
<dbReference type="Pfam" id="PF03460">
    <property type="entry name" value="NIR_SIR_ferr"/>
    <property type="match status" value="1"/>
</dbReference>
<evidence type="ECO:0000259" key="8">
    <source>
        <dbReference type="PROSITE" id="PS51379"/>
    </source>
</evidence>
<comment type="cofactor">
    <cofactor evidence="1">
        <name>siroheme</name>
        <dbReference type="ChEBI" id="CHEBI:60052"/>
    </cofactor>
</comment>
<dbReference type="InterPro" id="IPR006067">
    <property type="entry name" value="NO2/SO3_Rdtase_4Fe4S_dom"/>
</dbReference>
<evidence type="ECO:0000256" key="1">
    <source>
        <dbReference type="ARBA" id="ARBA00001929"/>
    </source>
</evidence>
<dbReference type="SUPFAM" id="SSF55124">
    <property type="entry name" value="Nitrite/Sulfite reductase N-terminal domain-like"/>
    <property type="match status" value="1"/>
</dbReference>
<dbReference type="GO" id="GO:0020037">
    <property type="term" value="F:heme binding"/>
    <property type="evidence" value="ECO:0007669"/>
    <property type="project" value="InterPro"/>
</dbReference>
<dbReference type="InterPro" id="IPR036136">
    <property type="entry name" value="Nit/Sulf_reduc_fer-like_dom_sf"/>
</dbReference>
<dbReference type="GO" id="GO:0051539">
    <property type="term" value="F:4 iron, 4 sulfur cluster binding"/>
    <property type="evidence" value="ECO:0007669"/>
    <property type="project" value="UniProtKB-KW"/>
</dbReference>
<feature type="domain" description="4Fe-4S ferredoxin-type" evidence="8">
    <location>
        <begin position="229"/>
        <end position="256"/>
    </location>
</feature>
<sequence>MAAPAVKRKTDIGPPHYEKFLHPIIKENYGKWKYHEVVKAGVLVHVSETGAKIFSVRAASPRLLSSTTILLFCDLADKYSGGYLRFTSRNNVEFMLDNEANIDPLINELKQNNIPVGGTKNTISNIVHTQGWVHCHSSATDASGLVKVIMDDLFEYFTEMTLPHKVKIAVACCLNMCGAVHCSDIAILGVHRRPPKIEHKNLKNMCEIPSTVASCPTAAIRPTYVDGKPSVTIDEDRCMFCGNCFSVCPAMPIADPLNDGVSIWVGGKVSNARTQPTFTKLAIPYLPNNPPRWTEVTCAVKKIVTLYAQDAQKYERVGEWIERIGWPRFFELTGFEFTKEHIDDFKHAGLTYRRTTQMKF</sequence>
<dbReference type="Gene3D" id="3.30.413.10">
    <property type="entry name" value="Sulfite Reductase Hemoprotein, domain 1"/>
    <property type="match status" value="1"/>
</dbReference>
<accession>A0A1J5EC79</accession>
<dbReference type="Pfam" id="PF01077">
    <property type="entry name" value="NIR_SIR"/>
    <property type="match status" value="1"/>
</dbReference>
<evidence type="ECO:0000256" key="2">
    <source>
        <dbReference type="ARBA" id="ARBA00001966"/>
    </source>
</evidence>
<protein>
    <submittedName>
        <fullName evidence="9">Sulfite reductase, dissimilatory-type beta subunit</fullName>
    </submittedName>
</protein>
<dbReference type="InterPro" id="IPR045854">
    <property type="entry name" value="NO2/SO3_Rdtase_4Fe4S_sf"/>
</dbReference>
<dbReference type="Gene3D" id="3.30.70.3340">
    <property type="match status" value="1"/>
</dbReference>
<dbReference type="AlphaFoldDB" id="A0A1J5EC79"/>
<reference evidence="9 10" key="1">
    <citation type="journal article" date="2016" name="Environ. Microbiol.">
        <title>Genomic resolution of a cold subsurface aquifer community provides metabolic insights for novel microbes adapted to high CO concentrations.</title>
        <authorList>
            <person name="Probst A.J."/>
            <person name="Castelle C.J."/>
            <person name="Singh A."/>
            <person name="Brown C.T."/>
            <person name="Anantharaman K."/>
            <person name="Sharon I."/>
            <person name="Hug L.A."/>
            <person name="Burstein D."/>
            <person name="Emerson J.B."/>
            <person name="Thomas B.C."/>
            <person name="Banfield J.F."/>
        </authorList>
    </citation>
    <scope>NUCLEOTIDE SEQUENCE [LARGE SCALE GENOMIC DNA]</scope>
    <source>
        <strain evidence="9">CG2_30_40_21</strain>
    </source>
</reference>
<dbReference type="InterPro" id="IPR017896">
    <property type="entry name" value="4Fe4S_Fe-S-bd"/>
</dbReference>
<comment type="caution">
    <text evidence="9">The sequence shown here is derived from an EMBL/GenBank/DDBJ whole genome shotgun (WGS) entry which is preliminary data.</text>
</comment>
<keyword evidence="3" id="KW-0004">4Fe-4S</keyword>
<dbReference type="GO" id="GO:0018551">
    <property type="term" value="F:dissimilatory sulfite reductase (NADH) activity"/>
    <property type="evidence" value="ECO:0007669"/>
    <property type="project" value="InterPro"/>
</dbReference>
<dbReference type="InterPro" id="IPR005117">
    <property type="entry name" value="NiRdtase/SiRdtase_haem-b_fer"/>
</dbReference>
<dbReference type="PANTHER" id="PTHR11493:SF47">
    <property type="entry name" value="SULFITE REDUCTASE [NADPH] SUBUNIT BETA"/>
    <property type="match status" value="1"/>
</dbReference>